<feature type="region of interest" description="Disordered" evidence="5">
    <location>
        <begin position="1"/>
        <end position="65"/>
    </location>
</feature>
<feature type="compositionally biased region" description="Low complexity" evidence="5">
    <location>
        <begin position="37"/>
        <end position="54"/>
    </location>
</feature>
<keyword evidence="3 6" id="KW-1133">Transmembrane helix</keyword>
<evidence type="ECO:0000313" key="8">
    <source>
        <dbReference type="Proteomes" id="UP000823872"/>
    </source>
</evidence>
<comment type="subcellular location">
    <subcellularLocation>
        <location evidence="1">Membrane</location>
    </subcellularLocation>
</comment>
<dbReference type="InterPro" id="IPR026910">
    <property type="entry name" value="Shisa"/>
</dbReference>
<keyword evidence="4 6" id="KW-0472">Membrane</keyword>
<accession>A0ABI7W5G6</accession>
<reference evidence="7 8" key="1">
    <citation type="submission" date="2021-02" db="EMBL/GenBank/DDBJ databases">
        <title>Safari Cat Assemblies.</title>
        <authorList>
            <person name="Bredemeyer K.R."/>
            <person name="Murphy W.J."/>
        </authorList>
    </citation>
    <scope>NUCLEOTIDE SEQUENCE [LARGE SCALE GENOMIC DNA]</scope>
</reference>
<feature type="transmembrane region" description="Helical" evidence="6">
    <location>
        <begin position="118"/>
        <end position="139"/>
    </location>
</feature>
<feature type="compositionally biased region" description="Polar residues" evidence="5">
    <location>
        <begin position="149"/>
        <end position="162"/>
    </location>
</feature>
<evidence type="ECO:0000256" key="6">
    <source>
        <dbReference type="SAM" id="Phobius"/>
    </source>
</evidence>
<evidence type="ECO:0000256" key="5">
    <source>
        <dbReference type="SAM" id="MobiDB-lite"/>
    </source>
</evidence>
<keyword evidence="8" id="KW-1185">Reference proteome</keyword>
<feature type="compositionally biased region" description="Basic and acidic residues" evidence="5">
    <location>
        <begin position="101"/>
        <end position="112"/>
    </location>
</feature>
<sequence length="220" mass="24383">CWRGEGGVQPLWGPPRKRPARARGSGTRPLPERPRRTSAGATSISGTSGTSRSIVPRATSSSAEGLVTCDSAARVKKRRLNQSTCTNSDIPLWLNTRKPPARKDGPLHHPTKDKTNRILYIMCGVLAVMLVGIFTKLGLEKAHRRQRKPSQVNVQQKTAKSNTLEKENTELAEAISMREQKSEDANGQLEELRAWRSNKRALEARIKDVEDIRNALSSTK</sequence>
<keyword evidence="2 6" id="KW-0812">Transmembrane</keyword>
<dbReference type="PANTHER" id="PTHR31774">
    <property type="entry name" value="PROTEIN SHISA-9-RELATED"/>
    <property type="match status" value="1"/>
</dbReference>
<reference evidence="7" key="2">
    <citation type="submission" date="2025-08" db="UniProtKB">
        <authorList>
            <consortium name="Ensembl"/>
        </authorList>
    </citation>
    <scope>IDENTIFICATION</scope>
    <source>
        <strain evidence="7">breed Abyssinian</strain>
    </source>
</reference>
<evidence type="ECO:0000256" key="2">
    <source>
        <dbReference type="ARBA" id="ARBA00022692"/>
    </source>
</evidence>
<feature type="region of interest" description="Disordered" evidence="5">
    <location>
        <begin position="89"/>
        <end position="112"/>
    </location>
</feature>
<proteinExistence type="predicted"/>
<dbReference type="Ensembl" id="ENSFCTT00005009250.1">
    <property type="protein sequence ID" value="ENSFCTP00005005597.1"/>
    <property type="gene ID" value="ENSFCTG00005003484.1"/>
</dbReference>
<dbReference type="Proteomes" id="UP000823872">
    <property type="component" value="Chromosome A2"/>
</dbReference>
<dbReference type="GeneTree" id="ENSGT00940000161478"/>
<name>A0ABI7W5G6_FELCA</name>
<evidence type="ECO:0000256" key="4">
    <source>
        <dbReference type="ARBA" id="ARBA00023136"/>
    </source>
</evidence>
<evidence type="ECO:0000256" key="1">
    <source>
        <dbReference type="ARBA" id="ARBA00004370"/>
    </source>
</evidence>
<reference evidence="7" key="3">
    <citation type="submission" date="2025-09" db="UniProtKB">
        <authorList>
            <consortium name="Ensembl"/>
        </authorList>
    </citation>
    <scope>IDENTIFICATION</scope>
    <source>
        <strain evidence="7">breed Abyssinian</strain>
    </source>
</reference>
<evidence type="ECO:0000313" key="7">
    <source>
        <dbReference type="Ensembl" id="ENSFCTP00005005597.1"/>
    </source>
</evidence>
<dbReference type="PANTHER" id="PTHR31774:SF1">
    <property type="entry name" value="PROTEIN SHISA-9"/>
    <property type="match status" value="1"/>
</dbReference>
<feature type="region of interest" description="Disordered" evidence="5">
    <location>
        <begin position="143"/>
        <end position="165"/>
    </location>
</feature>
<organism evidence="7 8">
    <name type="scientific">Felis catus</name>
    <name type="common">Cat</name>
    <name type="synonym">Felis silvestris catus</name>
    <dbReference type="NCBI Taxonomy" id="9685"/>
    <lineage>
        <taxon>Eukaryota</taxon>
        <taxon>Metazoa</taxon>
        <taxon>Chordata</taxon>
        <taxon>Craniata</taxon>
        <taxon>Vertebrata</taxon>
        <taxon>Euteleostomi</taxon>
        <taxon>Mammalia</taxon>
        <taxon>Eutheria</taxon>
        <taxon>Laurasiatheria</taxon>
        <taxon>Carnivora</taxon>
        <taxon>Feliformia</taxon>
        <taxon>Felidae</taxon>
        <taxon>Felinae</taxon>
        <taxon>Felis</taxon>
    </lineage>
</organism>
<protein>
    <submittedName>
        <fullName evidence="7">Uncharacterized protein</fullName>
    </submittedName>
</protein>
<evidence type="ECO:0000256" key="3">
    <source>
        <dbReference type="ARBA" id="ARBA00022989"/>
    </source>
</evidence>